<evidence type="ECO:0000313" key="1">
    <source>
        <dbReference type="EMBL" id="KAG8184373.1"/>
    </source>
</evidence>
<organism evidence="1 2">
    <name type="scientific">Oedothorax gibbosus</name>
    <dbReference type="NCBI Taxonomy" id="931172"/>
    <lineage>
        <taxon>Eukaryota</taxon>
        <taxon>Metazoa</taxon>
        <taxon>Ecdysozoa</taxon>
        <taxon>Arthropoda</taxon>
        <taxon>Chelicerata</taxon>
        <taxon>Arachnida</taxon>
        <taxon>Araneae</taxon>
        <taxon>Araneomorphae</taxon>
        <taxon>Entelegynae</taxon>
        <taxon>Araneoidea</taxon>
        <taxon>Linyphiidae</taxon>
        <taxon>Erigoninae</taxon>
        <taxon>Oedothorax</taxon>
    </lineage>
</organism>
<evidence type="ECO:0000313" key="2">
    <source>
        <dbReference type="Proteomes" id="UP000827092"/>
    </source>
</evidence>
<protein>
    <submittedName>
        <fullName evidence="1">Uncharacterized protein</fullName>
    </submittedName>
</protein>
<name>A0AAV6UL03_9ARAC</name>
<keyword evidence="2" id="KW-1185">Reference proteome</keyword>
<gene>
    <name evidence="1" type="ORF">JTE90_006776</name>
</gene>
<sequence length="80" mass="9510">MNQQYWGRQCSITRIQRQIHEAEKYMKVEEQTKAKGNSILYAKAHRDVSTIDQKVKVRFQTKRKQGRDLIRSKAVQNKCT</sequence>
<dbReference type="AlphaFoldDB" id="A0AAV6UL03"/>
<dbReference type="Proteomes" id="UP000827092">
    <property type="component" value="Unassembled WGS sequence"/>
</dbReference>
<reference evidence="1 2" key="1">
    <citation type="journal article" date="2022" name="Nat. Ecol. Evol.">
        <title>A masculinizing supergene underlies an exaggerated male reproductive morph in a spider.</title>
        <authorList>
            <person name="Hendrickx F."/>
            <person name="De Corte Z."/>
            <person name="Sonet G."/>
            <person name="Van Belleghem S.M."/>
            <person name="Kostlbacher S."/>
            <person name="Vangestel C."/>
        </authorList>
    </citation>
    <scope>NUCLEOTIDE SEQUENCE [LARGE SCALE GENOMIC DNA]</scope>
    <source>
        <strain evidence="1">W744_W776</strain>
    </source>
</reference>
<comment type="caution">
    <text evidence="1">The sequence shown here is derived from an EMBL/GenBank/DDBJ whole genome shotgun (WGS) entry which is preliminary data.</text>
</comment>
<dbReference type="EMBL" id="JAFNEN010000375">
    <property type="protein sequence ID" value="KAG8184373.1"/>
    <property type="molecule type" value="Genomic_DNA"/>
</dbReference>
<accession>A0AAV6UL03</accession>
<proteinExistence type="predicted"/>